<reference evidence="10 11" key="1">
    <citation type="journal article" date="2012" name="Science">
        <title>Ecological populations of bacteria act as socially cohesive units of antibiotic production and resistance.</title>
        <authorList>
            <person name="Cordero O.X."/>
            <person name="Wildschutte H."/>
            <person name="Kirkup B."/>
            <person name="Proehl S."/>
            <person name="Ngo L."/>
            <person name="Hussain F."/>
            <person name="Le Roux F."/>
            <person name="Mincer T."/>
            <person name="Polz M.F."/>
        </authorList>
    </citation>
    <scope>NUCLEOTIDE SEQUENCE [LARGE SCALE GENOMIC DNA]</scope>
    <source>
        <strain evidence="10 11">1S-45</strain>
    </source>
</reference>
<keyword evidence="8" id="KW-0472">Membrane</keyword>
<dbReference type="SMART" id="SM00388">
    <property type="entry name" value="HisKA"/>
    <property type="match status" value="1"/>
</dbReference>
<dbReference type="Pfam" id="PF02518">
    <property type="entry name" value="HATPase_c"/>
    <property type="match status" value="1"/>
</dbReference>
<dbReference type="Gene3D" id="1.10.287.130">
    <property type="match status" value="1"/>
</dbReference>
<dbReference type="PANTHER" id="PTHR45436:SF5">
    <property type="entry name" value="SENSOR HISTIDINE KINASE TRCS"/>
    <property type="match status" value="1"/>
</dbReference>
<name>A0A1E5E2D8_9VIBR</name>
<dbReference type="eggNOG" id="COG0642">
    <property type="taxonomic scope" value="Bacteria"/>
</dbReference>
<feature type="transmembrane region" description="Helical" evidence="8">
    <location>
        <begin position="171"/>
        <end position="194"/>
    </location>
</feature>
<dbReference type="GO" id="GO:0000155">
    <property type="term" value="F:phosphorelay sensor kinase activity"/>
    <property type="evidence" value="ECO:0007669"/>
    <property type="project" value="InterPro"/>
</dbReference>
<keyword evidence="3" id="KW-0597">Phosphoprotein</keyword>
<evidence type="ECO:0000313" key="10">
    <source>
        <dbReference type="EMBL" id="OEF25586.1"/>
    </source>
</evidence>
<comment type="caution">
    <text evidence="10">The sequence shown here is derived from an EMBL/GenBank/DDBJ whole genome shotgun (WGS) entry which is preliminary data.</text>
</comment>
<dbReference type="CDD" id="cd00075">
    <property type="entry name" value="HATPase"/>
    <property type="match status" value="1"/>
</dbReference>
<dbReference type="SUPFAM" id="SSF55874">
    <property type="entry name" value="ATPase domain of HSP90 chaperone/DNA topoisomerase II/histidine kinase"/>
    <property type="match status" value="1"/>
</dbReference>
<comment type="catalytic activity">
    <reaction evidence="1">
        <text>ATP + protein L-histidine = ADP + protein N-phospho-L-histidine.</text>
        <dbReference type="EC" id="2.7.13.3"/>
    </reaction>
</comment>
<evidence type="ECO:0000256" key="1">
    <source>
        <dbReference type="ARBA" id="ARBA00000085"/>
    </source>
</evidence>
<dbReference type="InterPro" id="IPR005467">
    <property type="entry name" value="His_kinase_dom"/>
</dbReference>
<evidence type="ECO:0000256" key="8">
    <source>
        <dbReference type="SAM" id="Phobius"/>
    </source>
</evidence>
<gene>
    <name evidence="10" type="ORF">A1QC_01120</name>
</gene>
<keyword evidence="4" id="KW-0808">Transferase</keyword>
<dbReference type="InterPro" id="IPR036097">
    <property type="entry name" value="HisK_dim/P_sf"/>
</dbReference>
<evidence type="ECO:0000256" key="2">
    <source>
        <dbReference type="ARBA" id="ARBA00012438"/>
    </source>
</evidence>
<evidence type="ECO:0000259" key="9">
    <source>
        <dbReference type="PROSITE" id="PS50109"/>
    </source>
</evidence>
<feature type="domain" description="Histidine kinase" evidence="9">
    <location>
        <begin position="262"/>
        <end position="479"/>
    </location>
</feature>
<proteinExistence type="predicted"/>
<dbReference type="PANTHER" id="PTHR45436">
    <property type="entry name" value="SENSOR HISTIDINE KINASE YKOH"/>
    <property type="match status" value="1"/>
</dbReference>
<dbReference type="EMBL" id="AJYK02000061">
    <property type="protein sequence ID" value="OEF25586.1"/>
    <property type="molecule type" value="Genomic_DNA"/>
</dbReference>
<keyword evidence="7 8" id="KW-1133">Transmembrane helix</keyword>
<dbReference type="PROSITE" id="PS50109">
    <property type="entry name" value="HIS_KIN"/>
    <property type="match status" value="1"/>
</dbReference>
<dbReference type="EC" id="2.7.13.3" evidence="2"/>
<evidence type="ECO:0000256" key="7">
    <source>
        <dbReference type="ARBA" id="ARBA00022989"/>
    </source>
</evidence>
<dbReference type="Pfam" id="PF00512">
    <property type="entry name" value="HisKA"/>
    <property type="match status" value="1"/>
</dbReference>
<protein>
    <recommendedName>
        <fullName evidence="2">histidine kinase</fullName>
        <ecNumber evidence="2">2.7.13.3</ecNumber>
    </recommendedName>
</protein>
<keyword evidence="5 8" id="KW-0812">Transmembrane</keyword>
<keyword evidence="11" id="KW-1185">Reference proteome</keyword>
<feature type="transmembrane region" description="Helical" evidence="8">
    <location>
        <begin position="16"/>
        <end position="36"/>
    </location>
</feature>
<evidence type="ECO:0000256" key="6">
    <source>
        <dbReference type="ARBA" id="ARBA00022777"/>
    </source>
</evidence>
<dbReference type="InterPro" id="IPR050428">
    <property type="entry name" value="TCS_sensor_his_kinase"/>
</dbReference>
<dbReference type="InterPro" id="IPR003594">
    <property type="entry name" value="HATPase_dom"/>
</dbReference>
<evidence type="ECO:0000256" key="4">
    <source>
        <dbReference type="ARBA" id="ARBA00022679"/>
    </source>
</evidence>
<dbReference type="STRING" id="1188252.A1QC_01120"/>
<keyword evidence="6" id="KW-0418">Kinase</keyword>
<dbReference type="GO" id="GO:0005886">
    <property type="term" value="C:plasma membrane"/>
    <property type="evidence" value="ECO:0007669"/>
    <property type="project" value="TreeGrafter"/>
</dbReference>
<dbReference type="CDD" id="cd00082">
    <property type="entry name" value="HisKA"/>
    <property type="match status" value="1"/>
</dbReference>
<sequence>MKRNIPAKRTTSIKRNLVNSISIVFGVIIFAVYLSIDLSLDSWVDQQFDKSLTNKTNYLKSLVKVKGDTLDFDDEMMGEFQDKGDMHYYELWFKDEVIKRSPSLTDHPEINLLKVVLPLNTTQLLDVKLPNGEIGKASISYFLPESEQLSPIHEHPAYLTLYQSTDSLERMLTLLDALLVVTFFISIFLMRYIAIRIVDKGLKPLKYLNQEIKKIDLDQKQAMTIAEPVQIVEEIEPIRQELNAFIKANQVFLQNEKRLTGDIAHELKTPIAEIMSLSEVYIRYPNDPRIGETYKEDMLKISQRMKKIVDNLLLLQRTSSSLIQVEQHEVDINDLIQDVINELAFKFDSIESRVDIDLTTDIILADHFSIHTILTNLLDNALFYSPADSLVKVRLNQQDGNLQLKINNEVEKALSSEDMAHILEPMYQADQSRTSDDRYGLGLSIVDNLCQLNGYQLSIDYSNPCRIEFIIGPIPTECK</sequence>
<accession>A0A1E5E2D8</accession>
<dbReference type="InterPro" id="IPR036890">
    <property type="entry name" value="HATPase_C_sf"/>
</dbReference>
<dbReference type="SUPFAM" id="SSF47384">
    <property type="entry name" value="Homodimeric domain of signal transducing histidine kinase"/>
    <property type="match status" value="1"/>
</dbReference>
<evidence type="ECO:0000256" key="3">
    <source>
        <dbReference type="ARBA" id="ARBA00022553"/>
    </source>
</evidence>
<organism evidence="10 11">
    <name type="scientific">Vibrio rumoiensis 1S-45</name>
    <dbReference type="NCBI Taxonomy" id="1188252"/>
    <lineage>
        <taxon>Bacteria</taxon>
        <taxon>Pseudomonadati</taxon>
        <taxon>Pseudomonadota</taxon>
        <taxon>Gammaproteobacteria</taxon>
        <taxon>Vibrionales</taxon>
        <taxon>Vibrionaceae</taxon>
        <taxon>Vibrio</taxon>
    </lineage>
</organism>
<dbReference type="InterPro" id="IPR003661">
    <property type="entry name" value="HisK_dim/P_dom"/>
</dbReference>
<dbReference type="AlphaFoldDB" id="A0A1E5E2D8"/>
<dbReference type="SMART" id="SM00387">
    <property type="entry name" value="HATPase_c"/>
    <property type="match status" value="1"/>
</dbReference>
<evidence type="ECO:0000256" key="5">
    <source>
        <dbReference type="ARBA" id="ARBA00022692"/>
    </source>
</evidence>
<evidence type="ECO:0000313" key="11">
    <source>
        <dbReference type="Proteomes" id="UP000094070"/>
    </source>
</evidence>
<dbReference type="Proteomes" id="UP000094070">
    <property type="component" value="Unassembled WGS sequence"/>
</dbReference>
<dbReference type="Gene3D" id="3.30.565.10">
    <property type="entry name" value="Histidine kinase-like ATPase, C-terminal domain"/>
    <property type="match status" value="1"/>
</dbReference>